<evidence type="ECO:0000313" key="1">
    <source>
        <dbReference type="EMBL" id="AKC95696.1"/>
    </source>
</evidence>
<evidence type="ECO:0000313" key="2">
    <source>
        <dbReference type="Proteomes" id="UP000033103"/>
    </source>
</evidence>
<reference evidence="1 2" key="1">
    <citation type="journal article" date="2012" name="BMC Genomics">
        <title>Genomic sequence analysis and characterization of Sneathia amnii sp. nov.</title>
        <authorList>
            <consortium name="Vaginal Microbiome Consortium (additional members)"/>
            <person name="Harwich M.D.Jr."/>
            <person name="Serrano M.G."/>
            <person name="Fettweis J.M."/>
            <person name="Alves J.M."/>
            <person name="Reimers M.A."/>
            <person name="Buck G.A."/>
            <person name="Jefferson K.K."/>
        </authorList>
    </citation>
    <scope>NUCLEOTIDE SEQUENCE [LARGE SCALE GENOMIC DNA]</scope>
    <source>
        <strain evidence="1 2">SN35</strain>
    </source>
</reference>
<dbReference type="EMBL" id="CP011280">
    <property type="protein sequence ID" value="AKC95696.1"/>
    <property type="molecule type" value="Genomic_DNA"/>
</dbReference>
<dbReference type="AlphaFoldDB" id="A0A0E3ZCI9"/>
<accession>A0A0E3ZCI9</accession>
<dbReference type="Proteomes" id="UP000033103">
    <property type="component" value="Chromosome"/>
</dbReference>
<gene>
    <name evidence="1" type="ORF">VC03_04160</name>
</gene>
<dbReference type="HOGENOM" id="CLU_1569668_0_0_0"/>
<dbReference type="OrthoDB" id="9835120at2"/>
<protein>
    <submittedName>
        <fullName evidence="1">Uncharacterized protein</fullName>
    </submittedName>
</protein>
<dbReference type="RefSeq" id="WP_046328802.1">
    <property type="nucleotide sequence ID" value="NZ_CP011280.1"/>
</dbReference>
<dbReference type="STRING" id="187101.VC03_04160"/>
<sequence>MKKGILIWIFVILSNITVSRSLDNYAYYTKEIESTKHVDLQGIDYEFADYFLTQSKLNWKVSNEFLVILPDVSVLEKNKDRLSKFGEKIFVFLLKEKNDKLKNRSIKELKDNSFPKNVQIILVSLDDEETERFIADTKDNSLYKQDYFKYKFYRQYKKKTNYDYLGVINK</sequence>
<keyword evidence="2" id="KW-1185">Reference proteome</keyword>
<dbReference type="KEGG" id="sns:VC03_04160"/>
<proteinExistence type="predicted"/>
<dbReference type="PATRIC" id="fig|1069640.6.peg.824"/>
<name>A0A0E3ZCI9_9FUSO</name>
<organism evidence="1 2">
    <name type="scientific">Sneathia vaginalis</name>
    <dbReference type="NCBI Taxonomy" id="187101"/>
    <lineage>
        <taxon>Bacteria</taxon>
        <taxon>Fusobacteriati</taxon>
        <taxon>Fusobacteriota</taxon>
        <taxon>Fusobacteriia</taxon>
        <taxon>Fusobacteriales</taxon>
        <taxon>Leptotrichiaceae</taxon>
        <taxon>Sneathia</taxon>
    </lineage>
</organism>